<name>A0A5B6UCT0_9ROSI</name>
<organism evidence="2 3">
    <name type="scientific">Gossypium australe</name>
    <dbReference type="NCBI Taxonomy" id="47621"/>
    <lineage>
        <taxon>Eukaryota</taxon>
        <taxon>Viridiplantae</taxon>
        <taxon>Streptophyta</taxon>
        <taxon>Embryophyta</taxon>
        <taxon>Tracheophyta</taxon>
        <taxon>Spermatophyta</taxon>
        <taxon>Magnoliopsida</taxon>
        <taxon>eudicotyledons</taxon>
        <taxon>Gunneridae</taxon>
        <taxon>Pentapetalae</taxon>
        <taxon>rosids</taxon>
        <taxon>malvids</taxon>
        <taxon>Malvales</taxon>
        <taxon>Malvaceae</taxon>
        <taxon>Malvoideae</taxon>
        <taxon>Gossypium</taxon>
    </lineage>
</organism>
<evidence type="ECO:0000313" key="2">
    <source>
        <dbReference type="EMBL" id="KAA3455138.1"/>
    </source>
</evidence>
<proteinExistence type="predicted"/>
<keyword evidence="1" id="KW-1133">Transmembrane helix</keyword>
<evidence type="ECO:0000256" key="1">
    <source>
        <dbReference type="SAM" id="Phobius"/>
    </source>
</evidence>
<protein>
    <submittedName>
        <fullName evidence="2">Uncharacterized protein</fullName>
    </submittedName>
</protein>
<dbReference type="AlphaFoldDB" id="A0A5B6UCT0"/>
<dbReference type="OrthoDB" id="782563at2759"/>
<keyword evidence="1" id="KW-0812">Transmembrane</keyword>
<sequence>MVGRERRILVGLAVAMFFGITVYFRLWMIDYSVSSHDTEEEDSLILQTRRQWMNLQSGG</sequence>
<gene>
    <name evidence="2" type="ORF">EPI10_018197</name>
</gene>
<evidence type="ECO:0000313" key="3">
    <source>
        <dbReference type="Proteomes" id="UP000325315"/>
    </source>
</evidence>
<dbReference type="Proteomes" id="UP000325315">
    <property type="component" value="Unassembled WGS sequence"/>
</dbReference>
<comment type="caution">
    <text evidence="2">The sequence shown here is derived from an EMBL/GenBank/DDBJ whole genome shotgun (WGS) entry which is preliminary data.</text>
</comment>
<feature type="transmembrane region" description="Helical" evidence="1">
    <location>
        <begin position="7"/>
        <end position="28"/>
    </location>
</feature>
<dbReference type="EMBL" id="SMMG02000012">
    <property type="protein sequence ID" value="KAA3455138.1"/>
    <property type="molecule type" value="Genomic_DNA"/>
</dbReference>
<keyword evidence="3" id="KW-1185">Reference proteome</keyword>
<accession>A0A5B6UCT0</accession>
<keyword evidence="1" id="KW-0472">Membrane</keyword>
<dbReference type="PANTHER" id="PTHR37215:SF1">
    <property type="entry name" value="ACYL-COA-BINDING DOMAIN PROTEIN"/>
    <property type="match status" value="1"/>
</dbReference>
<dbReference type="PANTHER" id="PTHR37215">
    <property type="entry name" value="ACYL-COA-BINDING DOMAIN PROTEIN"/>
    <property type="match status" value="1"/>
</dbReference>
<reference evidence="3" key="1">
    <citation type="journal article" date="2019" name="Plant Biotechnol. J.">
        <title>Genome sequencing of the Australian wild diploid species Gossypium australe highlights disease resistance and delayed gland morphogenesis.</title>
        <authorList>
            <person name="Cai Y."/>
            <person name="Cai X."/>
            <person name="Wang Q."/>
            <person name="Wang P."/>
            <person name="Zhang Y."/>
            <person name="Cai C."/>
            <person name="Xu Y."/>
            <person name="Wang K."/>
            <person name="Zhou Z."/>
            <person name="Wang C."/>
            <person name="Geng S."/>
            <person name="Li B."/>
            <person name="Dong Q."/>
            <person name="Hou Y."/>
            <person name="Wang H."/>
            <person name="Ai P."/>
            <person name="Liu Z."/>
            <person name="Yi F."/>
            <person name="Sun M."/>
            <person name="An G."/>
            <person name="Cheng J."/>
            <person name="Zhang Y."/>
            <person name="Shi Q."/>
            <person name="Xie Y."/>
            <person name="Shi X."/>
            <person name="Chang Y."/>
            <person name="Huang F."/>
            <person name="Chen Y."/>
            <person name="Hong S."/>
            <person name="Mi L."/>
            <person name="Sun Q."/>
            <person name="Zhang L."/>
            <person name="Zhou B."/>
            <person name="Peng R."/>
            <person name="Zhang X."/>
            <person name="Liu F."/>
        </authorList>
    </citation>
    <scope>NUCLEOTIDE SEQUENCE [LARGE SCALE GENOMIC DNA]</scope>
    <source>
        <strain evidence="3">cv. PA1801</strain>
    </source>
</reference>